<dbReference type="EMBL" id="BPUB01000001">
    <property type="protein sequence ID" value="GJG57935.1"/>
    <property type="molecule type" value="Genomic_DNA"/>
</dbReference>
<protein>
    <submittedName>
        <fullName evidence="1">Uncharacterized protein</fullName>
    </submittedName>
</protein>
<proteinExistence type="predicted"/>
<dbReference type="AlphaFoldDB" id="A0A9R1C8H7"/>
<dbReference type="Proteomes" id="UP000825483">
    <property type="component" value="Unassembled WGS sequence"/>
</dbReference>
<dbReference type="GeneID" id="72468841"/>
<name>A0A9R1C8H7_9BACT</name>
<comment type="caution">
    <text evidence="1">The sequence shown here is derived from an EMBL/GenBank/DDBJ whole genome shotgun (WGS) entry which is preliminary data.</text>
</comment>
<evidence type="ECO:0000313" key="1">
    <source>
        <dbReference type="EMBL" id="GJG57935.1"/>
    </source>
</evidence>
<accession>A0A9R1C8H7</accession>
<gene>
    <name evidence="1" type="ORF">PRLR5076_07860</name>
</gene>
<reference evidence="1" key="1">
    <citation type="journal article" date="2022" name="Int. J. Syst. Evol. Microbiol.">
        <title>Prevotella lacticifex sp. nov., isolated from the rumen of cows.</title>
        <authorList>
            <person name="Shinkai T."/>
            <person name="Ikeyama N."/>
            <person name="Kumagai M."/>
            <person name="Ohmori H."/>
            <person name="Sakamoto M."/>
            <person name="Ohkuma M."/>
            <person name="Mitsumori M."/>
        </authorList>
    </citation>
    <scope>NUCLEOTIDE SEQUENCE</scope>
    <source>
        <strain evidence="1">R5076</strain>
    </source>
</reference>
<evidence type="ECO:0000313" key="2">
    <source>
        <dbReference type="Proteomes" id="UP000825483"/>
    </source>
</evidence>
<dbReference type="RefSeq" id="WP_223930117.1">
    <property type="nucleotide sequence ID" value="NZ_BPTU01000004.1"/>
</dbReference>
<sequence>MARKPGDATAYYVETVNKESLYDFAEALADYGFIDVVYLTGADGTEPVYRDEKGTLHGDFEAWKHKSNLLVFRK</sequence>
<organism evidence="1 2">
    <name type="scientific">Prevotella lacticifex</name>
    <dbReference type="NCBI Taxonomy" id="2854755"/>
    <lineage>
        <taxon>Bacteria</taxon>
        <taxon>Pseudomonadati</taxon>
        <taxon>Bacteroidota</taxon>
        <taxon>Bacteroidia</taxon>
        <taxon>Bacteroidales</taxon>
        <taxon>Prevotellaceae</taxon>
        <taxon>Prevotella</taxon>
    </lineage>
</organism>
<keyword evidence="2" id="KW-1185">Reference proteome</keyword>